<feature type="domain" description="3-octaprenyl-4-hydroxybenzoate carboxy-lyase-like C-terminal" evidence="3">
    <location>
        <begin position="415"/>
        <end position="496"/>
    </location>
</feature>
<dbReference type="InterPro" id="IPR006311">
    <property type="entry name" value="TAT_signal"/>
</dbReference>
<feature type="non-terminal residue" evidence="4">
    <location>
        <position position="508"/>
    </location>
</feature>
<dbReference type="PANTHER" id="PTHR30108:SF17">
    <property type="entry name" value="FERULIC ACID DECARBOXYLASE 1"/>
    <property type="match status" value="1"/>
</dbReference>
<evidence type="ECO:0008006" key="5">
    <source>
        <dbReference type="Google" id="ProtNLM"/>
    </source>
</evidence>
<dbReference type="PROSITE" id="PS51318">
    <property type="entry name" value="TAT"/>
    <property type="match status" value="1"/>
</dbReference>
<accession>A0A382A7V8</accession>
<dbReference type="GO" id="GO:0016831">
    <property type="term" value="F:carboxy-lyase activity"/>
    <property type="evidence" value="ECO:0007669"/>
    <property type="project" value="InterPro"/>
</dbReference>
<dbReference type="Pfam" id="PF01977">
    <property type="entry name" value="UbiD"/>
    <property type="match status" value="1"/>
</dbReference>
<dbReference type="EMBL" id="UINC01024293">
    <property type="protein sequence ID" value="SVA97648.1"/>
    <property type="molecule type" value="Genomic_DNA"/>
</dbReference>
<proteinExistence type="predicted"/>
<feature type="region of interest" description="Disordered" evidence="1">
    <location>
        <begin position="1"/>
        <end position="21"/>
    </location>
</feature>
<dbReference type="InterPro" id="IPR049381">
    <property type="entry name" value="UbiD-like_C"/>
</dbReference>
<evidence type="ECO:0000259" key="2">
    <source>
        <dbReference type="Pfam" id="PF01977"/>
    </source>
</evidence>
<dbReference type="SUPFAM" id="SSF143968">
    <property type="entry name" value="UbiD C-terminal domain-like"/>
    <property type="match status" value="1"/>
</dbReference>
<dbReference type="PANTHER" id="PTHR30108">
    <property type="entry name" value="3-OCTAPRENYL-4-HYDROXYBENZOATE CARBOXY-LYASE-RELATED"/>
    <property type="match status" value="1"/>
</dbReference>
<dbReference type="AlphaFoldDB" id="A0A382A7V8"/>
<dbReference type="Gene3D" id="3.40.1670.10">
    <property type="entry name" value="UbiD C-terminal domain-like"/>
    <property type="match status" value="1"/>
</dbReference>
<reference evidence="4" key="1">
    <citation type="submission" date="2018-05" db="EMBL/GenBank/DDBJ databases">
        <authorList>
            <person name="Lanie J.A."/>
            <person name="Ng W.-L."/>
            <person name="Kazmierczak K.M."/>
            <person name="Andrzejewski T.M."/>
            <person name="Davidsen T.M."/>
            <person name="Wayne K.J."/>
            <person name="Tettelin H."/>
            <person name="Glass J.I."/>
            <person name="Rusch D."/>
            <person name="Podicherti R."/>
            <person name="Tsui H.-C.T."/>
            <person name="Winkler M.E."/>
        </authorList>
    </citation>
    <scope>NUCLEOTIDE SEQUENCE</scope>
</reference>
<evidence type="ECO:0000259" key="3">
    <source>
        <dbReference type="Pfam" id="PF20696"/>
    </source>
</evidence>
<dbReference type="InterPro" id="IPR002830">
    <property type="entry name" value="UbiD"/>
</dbReference>
<dbReference type="GO" id="GO:0005737">
    <property type="term" value="C:cytoplasm"/>
    <property type="evidence" value="ECO:0007669"/>
    <property type="project" value="TreeGrafter"/>
</dbReference>
<name>A0A382A7V8_9ZZZZ</name>
<evidence type="ECO:0000313" key="4">
    <source>
        <dbReference type="EMBL" id="SVA97648.1"/>
    </source>
</evidence>
<evidence type="ECO:0000256" key="1">
    <source>
        <dbReference type="SAM" id="MobiDB-lite"/>
    </source>
</evidence>
<organism evidence="4">
    <name type="scientific">marine metagenome</name>
    <dbReference type="NCBI Taxonomy" id="408172"/>
    <lineage>
        <taxon>unclassified sequences</taxon>
        <taxon>metagenomes</taxon>
        <taxon>ecological metagenomes</taxon>
    </lineage>
</organism>
<gene>
    <name evidence="4" type="ORF">METZ01_LOCUS150502</name>
</gene>
<feature type="domain" description="3-octaprenyl-4-hydroxybenzoate carboxy-lyase-like Rift-related" evidence="2">
    <location>
        <begin position="199"/>
        <end position="404"/>
    </location>
</feature>
<sequence>MSLKKSDVTENQPDPQDTSRRQLLAATGVGLAALSAGACAAEDSDQVQLAGSAGAPESCDPAAAAAAKAERIADAPKAPFDSIRDYFAALDAHGLLLRIPRVDQDQYQMTGIVFRSSDRYGVFSAPALMFEKIKIDGQWMDGPIVANHQGSMHTDCIVFGIEPDPDDIYVSYRKAKAYATKLLETTDTGRYPLIPPVEVLREQAPCKEVVVSGDDVNLLSFPFVQTNPADGGRYLNTGSVFTSDPDMGNNFGTYRCQITGPRTLRINSEKNHAGYKMLMAARERGEKIGHVSIAVGQDPITWVLSGAPIARGRNDDPVDELAMAGGMRGKPLKVVKSDTNDMLVPAHAEMIVEGEVPLQEPLQREGPFGEMFGYLGAEKEEVFWMNVTRITHRRNPWIVNSFAGMQRGYITSSVEALYDRTLRSMVPNLVEFHYPQDCMGVSFVSIDKTAPGQGLEAGRKIAGRIPICKVVVVVDKEMDVLNRTQMLFAMGSRWQPYPASEIITKGRG</sequence>
<dbReference type="SUPFAM" id="SSF50475">
    <property type="entry name" value="FMN-binding split barrel"/>
    <property type="match status" value="1"/>
</dbReference>
<protein>
    <recommendedName>
        <fullName evidence="5">UbiD family decarboxylase</fullName>
    </recommendedName>
</protein>
<dbReference type="InterPro" id="IPR048304">
    <property type="entry name" value="UbiD_Rift_dom"/>
</dbReference>
<dbReference type="Pfam" id="PF20696">
    <property type="entry name" value="UbiD_C"/>
    <property type="match status" value="1"/>
</dbReference>